<feature type="compositionally biased region" description="Low complexity" evidence="1">
    <location>
        <begin position="343"/>
        <end position="357"/>
    </location>
</feature>
<organism evidence="2">
    <name type="scientific">Kitasatospora sp. CMC57</name>
    <dbReference type="NCBI Taxonomy" id="3231513"/>
    <lineage>
        <taxon>Bacteria</taxon>
        <taxon>Bacillati</taxon>
        <taxon>Actinomycetota</taxon>
        <taxon>Actinomycetes</taxon>
        <taxon>Kitasatosporales</taxon>
        <taxon>Streptomycetaceae</taxon>
        <taxon>Kitasatospora</taxon>
    </lineage>
</organism>
<proteinExistence type="predicted"/>
<protein>
    <submittedName>
        <fullName evidence="2">Uncharacterized protein</fullName>
    </submittedName>
</protein>
<name>A0AB33JV71_9ACTN</name>
<sequence>MTADLLTAPLGSPGTPADPAGPRRVLLAPITITPSKPLTPSHLKGLLWTDVMYRATRPLAEVHYRYSHTTYHPTEQTLGFWEFLDRTRGDADYRHLTEQEIGDHYVAFRAADRRASAQALRPYADAVEQGWVHPASARILELWSEQYRALGLHDPGLRAHQPPGLGLDEMLAGLEARGRCVDHRRIGGPVHLDLTRHGLPLRQIVTADGRPNYLACALRELVPLASDFDEIVLLYDPELDPDYQLLERVLGDLGPTVRRVPVGRVPIDGSIRSARHGGWGHHHAGPLLTTALAEHDEPVVRLGMRLYFIAVLGPGQEQSFRPELLRQCLGRAQRLLATRESAGSPGPSGSPGLSGLLGRHRRDHTYVDPYRLTASLLGRRAAAPSPELLREVFV</sequence>
<gene>
    <name evidence="2" type="ORF">KCMC57_06400</name>
</gene>
<dbReference type="EMBL" id="AP035881">
    <property type="protein sequence ID" value="BFP44272.1"/>
    <property type="molecule type" value="Genomic_DNA"/>
</dbReference>
<reference evidence="2" key="1">
    <citation type="submission" date="2024-07" db="EMBL/GenBank/DDBJ databases">
        <title>Complete genome sequences of cellulolytic bacteria, Kitasatospora sp. CMC57 and Streptomyces sp. CMC78, isolated from Japanese agricultural soil.</title>
        <authorList>
            <person name="Hashimoto T."/>
            <person name="Ito M."/>
            <person name="Iwamoto M."/>
            <person name="Fukahori D."/>
            <person name="Shoda T."/>
            <person name="Sakoda M."/>
            <person name="Morohoshi T."/>
            <person name="Mitsuboshi M."/>
            <person name="Nishizawa T."/>
        </authorList>
    </citation>
    <scope>NUCLEOTIDE SEQUENCE</scope>
    <source>
        <strain evidence="2">CMC57</strain>
    </source>
</reference>
<evidence type="ECO:0000313" key="2">
    <source>
        <dbReference type="EMBL" id="BFP44272.1"/>
    </source>
</evidence>
<dbReference type="AlphaFoldDB" id="A0AB33JV71"/>
<dbReference type="RefSeq" id="WP_407986870.1">
    <property type="nucleotide sequence ID" value="NZ_AP035881.2"/>
</dbReference>
<feature type="region of interest" description="Disordered" evidence="1">
    <location>
        <begin position="338"/>
        <end position="358"/>
    </location>
</feature>
<evidence type="ECO:0000256" key="1">
    <source>
        <dbReference type="SAM" id="MobiDB-lite"/>
    </source>
</evidence>
<feature type="region of interest" description="Disordered" evidence="1">
    <location>
        <begin position="1"/>
        <end position="22"/>
    </location>
</feature>
<accession>A0AB33JV71</accession>